<dbReference type="InterPro" id="IPR050300">
    <property type="entry name" value="GDXG_lipolytic_enzyme"/>
</dbReference>
<dbReference type="InterPro" id="IPR013094">
    <property type="entry name" value="AB_hydrolase_3"/>
</dbReference>
<dbReference type="Pfam" id="PF07859">
    <property type="entry name" value="Abhydrolase_3"/>
    <property type="match status" value="1"/>
</dbReference>
<dbReference type="PANTHER" id="PTHR48081:SF8">
    <property type="entry name" value="ALPHA_BETA HYDROLASE FOLD-3 DOMAIN-CONTAINING PROTEIN-RELATED"/>
    <property type="match status" value="1"/>
</dbReference>
<dbReference type="Gene3D" id="3.40.50.1820">
    <property type="entry name" value="alpha/beta hydrolase"/>
    <property type="match status" value="1"/>
</dbReference>
<name>A0A543EW32_9NOCA</name>
<dbReference type="RefSeq" id="WP_141812431.1">
    <property type="nucleotide sequence ID" value="NZ_VFPG01000002.1"/>
</dbReference>
<dbReference type="OrthoDB" id="3181909at2"/>
<feature type="domain" description="Alpha/beta hydrolase fold-3" evidence="3">
    <location>
        <begin position="86"/>
        <end position="281"/>
    </location>
</feature>
<dbReference type="Proteomes" id="UP000316331">
    <property type="component" value="Unassembled WGS sequence"/>
</dbReference>
<organism evidence="4 5">
    <name type="scientific">Nocardia bhagyanarayanae</name>
    <dbReference type="NCBI Taxonomy" id="1215925"/>
    <lineage>
        <taxon>Bacteria</taxon>
        <taxon>Bacillati</taxon>
        <taxon>Actinomycetota</taxon>
        <taxon>Actinomycetes</taxon>
        <taxon>Mycobacteriales</taxon>
        <taxon>Nocardiaceae</taxon>
        <taxon>Nocardia</taxon>
    </lineage>
</organism>
<dbReference type="GO" id="GO:0016787">
    <property type="term" value="F:hydrolase activity"/>
    <property type="evidence" value="ECO:0007669"/>
    <property type="project" value="UniProtKB-KW"/>
</dbReference>
<dbReference type="AlphaFoldDB" id="A0A543EW32"/>
<sequence length="306" mass="32622">MEIGLRRLIGEGLDAYVEESRRFNAASKAVAGPANLEELRQVRHRQATSLTTSGSRAGQHTAEAGGRRVPVRITVPRDTEIRGAYLDIHAGGFYLGSAANEDARNARLADALGVAVLSIDYRLAPEHPWPAAPDDCETAALWLLEQAESLFGTTKLVIGGASAGSTLVMTTLLRLRDQGLADPFAGAVLQFGAYDLSGRSPGGRLYADEFFIEAYAGHVADRTDPDISPLYGDLADLPPTLLVVGGLDILLEDNLAMAARLSAAGNDVDIRVYPESTHAFTHRPTGMAAAAVRDIESWIAERLSCA</sequence>
<evidence type="ECO:0000256" key="2">
    <source>
        <dbReference type="SAM" id="MobiDB-lite"/>
    </source>
</evidence>
<gene>
    <name evidence="4" type="ORF">FB390_5941</name>
</gene>
<dbReference type="PANTHER" id="PTHR48081">
    <property type="entry name" value="AB HYDROLASE SUPERFAMILY PROTEIN C4A8.06C"/>
    <property type="match status" value="1"/>
</dbReference>
<dbReference type="InterPro" id="IPR029058">
    <property type="entry name" value="AB_hydrolase_fold"/>
</dbReference>
<dbReference type="SUPFAM" id="SSF53474">
    <property type="entry name" value="alpha/beta-Hydrolases"/>
    <property type="match status" value="1"/>
</dbReference>
<evidence type="ECO:0000313" key="5">
    <source>
        <dbReference type="Proteomes" id="UP000316331"/>
    </source>
</evidence>
<dbReference type="EMBL" id="VFPG01000002">
    <property type="protein sequence ID" value="TQM25777.1"/>
    <property type="molecule type" value="Genomic_DNA"/>
</dbReference>
<evidence type="ECO:0000259" key="3">
    <source>
        <dbReference type="Pfam" id="PF07859"/>
    </source>
</evidence>
<evidence type="ECO:0000313" key="4">
    <source>
        <dbReference type="EMBL" id="TQM25777.1"/>
    </source>
</evidence>
<accession>A0A543EW32</accession>
<protein>
    <submittedName>
        <fullName evidence="4">Acetyl esterase/lipase</fullName>
    </submittedName>
</protein>
<evidence type="ECO:0000256" key="1">
    <source>
        <dbReference type="ARBA" id="ARBA00022801"/>
    </source>
</evidence>
<keyword evidence="5" id="KW-1185">Reference proteome</keyword>
<keyword evidence="1" id="KW-0378">Hydrolase</keyword>
<comment type="caution">
    <text evidence="4">The sequence shown here is derived from an EMBL/GenBank/DDBJ whole genome shotgun (WGS) entry which is preliminary data.</text>
</comment>
<feature type="region of interest" description="Disordered" evidence="2">
    <location>
        <begin position="45"/>
        <end position="66"/>
    </location>
</feature>
<proteinExistence type="predicted"/>
<feature type="compositionally biased region" description="Polar residues" evidence="2">
    <location>
        <begin position="47"/>
        <end position="58"/>
    </location>
</feature>
<reference evidence="4 5" key="1">
    <citation type="submission" date="2019-06" db="EMBL/GenBank/DDBJ databases">
        <title>Sequencing the genomes of 1000 actinobacteria strains.</title>
        <authorList>
            <person name="Klenk H.-P."/>
        </authorList>
    </citation>
    <scope>NUCLEOTIDE SEQUENCE [LARGE SCALE GENOMIC DNA]</scope>
    <source>
        <strain evidence="4 5">DSM 103495</strain>
    </source>
</reference>